<dbReference type="NCBIfam" id="NF033394">
    <property type="entry name" value="capsid_maj_Podo"/>
    <property type="match status" value="1"/>
</dbReference>
<dbReference type="InterPro" id="IPR049718">
    <property type="entry name" value="AKO59007-like"/>
</dbReference>
<evidence type="ECO:0000313" key="1">
    <source>
        <dbReference type="EMBL" id="KIL38305.1"/>
    </source>
</evidence>
<gene>
    <name evidence="1" type="ORF">SD70_27200</name>
</gene>
<name>A0ABR5ACI2_9BACL</name>
<organism evidence="1 2">
    <name type="scientific">Gordoniibacillus kamchatkensis</name>
    <dbReference type="NCBI Taxonomy" id="1590651"/>
    <lineage>
        <taxon>Bacteria</taxon>
        <taxon>Bacillati</taxon>
        <taxon>Bacillota</taxon>
        <taxon>Bacilli</taxon>
        <taxon>Bacillales</taxon>
        <taxon>Paenibacillaceae</taxon>
        <taxon>Gordoniibacillus</taxon>
    </lineage>
</organism>
<dbReference type="Proteomes" id="UP000031967">
    <property type="component" value="Unassembled WGS sequence"/>
</dbReference>
<dbReference type="EMBL" id="JXAK01000066">
    <property type="protein sequence ID" value="KIL38305.1"/>
    <property type="molecule type" value="Genomic_DNA"/>
</dbReference>
<dbReference type="SUPFAM" id="SSF56563">
    <property type="entry name" value="Major capsid protein gp5"/>
    <property type="match status" value="1"/>
</dbReference>
<protein>
    <recommendedName>
        <fullName evidence="3">Capsid protein</fullName>
    </recommendedName>
</protein>
<sequence length="399" mass="43710">MAFDTTAADAILKELYGPAIVNELNDSVPFLKLIEKDAGTIPFSGREWVVPIHVGRNNGMGAVPQGGTLPTPGNQKYVDYKLTYAQNYGSIKVTGQAIEQTKNDRGAFGRAITSEMDGLRKNFRTILNRQFLGDGTGVLASVASWASQTATLSVPVTYDVLNPDWLVDVYDSTLTTQKASGVTVTFPAGGFDPSTWTVTKVTLGGTVTSPAANDVIVFKGNLNAEIVGLNKIVGAGVHGGIDPATYPVWQSPVLGNSGNLRSINEGLWQQAVDVGSIASGQEPKYWFTRPEIRRQYYLFKSAQNRNINTKKYDGGFDAIEFDGKEIFNDRMAPANKLFGINPDYLYILETQPPSWIDTDGRILYRDPNRTHSFLADMFYFCNLGCTMRNAQVVVTDLQM</sequence>
<evidence type="ECO:0008006" key="3">
    <source>
        <dbReference type="Google" id="ProtNLM"/>
    </source>
</evidence>
<accession>A0ABR5ACI2</accession>
<proteinExistence type="predicted"/>
<evidence type="ECO:0000313" key="2">
    <source>
        <dbReference type="Proteomes" id="UP000031967"/>
    </source>
</evidence>
<reference evidence="1 2" key="1">
    <citation type="submission" date="2014-12" db="EMBL/GenBank/DDBJ databases">
        <title>Draft genome sequence of Paenibacillus kamchatkensis strain B-2647.</title>
        <authorList>
            <person name="Karlyshev A.V."/>
            <person name="Kudryashova E.B."/>
        </authorList>
    </citation>
    <scope>NUCLEOTIDE SEQUENCE [LARGE SCALE GENOMIC DNA]</scope>
    <source>
        <strain evidence="1 2">VKM B-2647</strain>
    </source>
</reference>
<comment type="caution">
    <text evidence="1">The sequence shown here is derived from an EMBL/GenBank/DDBJ whole genome shotgun (WGS) entry which is preliminary data.</text>
</comment>
<keyword evidence="2" id="KW-1185">Reference proteome</keyword>
<dbReference type="RefSeq" id="WP_041051467.1">
    <property type="nucleotide sequence ID" value="NZ_JXAK01000066.1"/>
</dbReference>